<dbReference type="EMBL" id="JOJR01001522">
    <property type="protein sequence ID" value="RCN30580.1"/>
    <property type="molecule type" value="Genomic_DNA"/>
</dbReference>
<reference evidence="1 2" key="1">
    <citation type="submission" date="2014-10" db="EMBL/GenBank/DDBJ databases">
        <title>Draft genome of the hookworm Ancylostoma caninum.</title>
        <authorList>
            <person name="Mitreva M."/>
        </authorList>
    </citation>
    <scope>NUCLEOTIDE SEQUENCE [LARGE SCALE GENOMIC DNA]</scope>
    <source>
        <strain evidence="1 2">Baltimore</strain>
    </source>
</reference>
<dbReference type="AlphaFoldDB" id="A0A368FI64"/>
<organism evidence="1 2">
    <name type="scientific">Ancylostoma caninum</name>
    <name type="common">Dog hookworm</name>
    <dbReference type="NCBI Taxonomy" id="29170"/>
    <lineage>
        <taxon>Eukaryota</taxon>
        <taxon>Metazoa</taxon>
        <taxon>Ecdysozoa</taxon>
        <taxon>Nematoda</taxon>
        <taxon>Chromadorea</taxon>
        <taxon>Rhabditida</taxon>
        <taxon>Rhabditina</taxon>
        <taxon>Rhabditomorpha</taxon>
        <taxon>Strongyloidea</taxon>
        <taxon>Ancylostomatidae</taxon>
        <taxon>Ancylostomatinae</taxon>
        <taxon>Ancylostoma</taxon>
    </lineage>
</organism>
<proteinExistence type="predicted"/>
<gene>
    <name evidence="1" type="ORF">ANCCAN_23648</name>
</gene>
<keyword evidence="2" id="KW-1185">Reference proteome</keyword>
<sequence>MYQFRLKGAIGEGKCYETPYKSLVGLDWIQQNDGMAYHLERMVAHVSAKEVCFKMAWAHA</sequence>
<name>A0A368FI64_ANCCA</name>
<protein>
    <submittedName>
        <fullName evidence="1">Uncharacterized protein</fullName>
    </submittedName>
</protein>
<dbReference type="OrthoDB" id="5901453at2759"/>
<comment type="caution">
    <text evidence="1">The sequence shown here is derived from an EMBL/GenBank/DDBJ whole genome shotgun (WGS) entry which is preliminary data.</text>
</comment>
<evidence type="ECO:0000313" key="1">
    <source>
        <dbReference type="EMBL" id="RCN30580.1"/>
    </source>
</evidence>
<accession>A0A368FI64</accession>
<dbReference type="Proteomes" id="UP000252519">
    <property type="component" value="Unassembled WGS sequence"/>
</dbReference>
<evidence type="ECO:0000313" key="2">
    <source>
        <dbReference type="Proteomes" id="UP000252519"/>
    </source>
</evidence>